<dbReference type="Proteomes" id="UP000218263">
    <property type="component" value="Chromosome"/>
</dbReference>
<gene>
    <name evidence="1" type="ORF">MgSA37_01855</name>
</gene>
<keyword evidence="2" id="KW-1185">Reference proteome</keyword>
<organism evidence="1 2">
    <name type="scientific">Mucilaginibacter gotjawali</name>
    <dbReference type="NCBI Taxonomy" id="1550579"/>
    <lineage>
        <taxon>Bacteria</taxon>
        <taxon>Pseudomonadati</taxon>
        <taxon>Bacteroidota</taxon>
        <taxon>Sphingobacteriia</taxon>
        <taxon>Sphingobacteriales</taxon>
        <taxon>Sphingobacteriaceae</taxon>
        <taxon>Mucilaginibacter</taxon>
    </lineage>
</organism>
<dbReference type="KEGG" id="mgot:MgSA37_01855"/>
<evidence type="ECO:0000313" key="1">
    <source>
        <dbReference type="EMBL" id="BAU53686.1"/>
    </source>
</evidence>
<dbReference type="RefSeq" id="WP_157750505.1">
    <property type="nucleotide sequence ID" value="NZ_AP017313.1"/>
</dbReference>
<proteinExistence type="predicted"/>
<dbReference type="OrthoDB" id="977243at2"/>
<protein>
    <submittedName>
        <fullName evidence="1">Uncharacterized protein</fullName>
    </submittedName>
</protein>
<evidence type="ECO:0000313" key="2">
    <source>
        <dbReference type="Proteomes" id="UP000218263"/>
    </source>
</evidence>
<dbReference type="AlphaFoldDB" id="A0A0X8X115"/>
<reference evidence="1 2" key="1">
    <citation type="submission" date="2015-12" db="EMBL/GenBank/DDBJ databases">
        <title>Genome sequence of Mucilaginibacter gotjawali.</title>
        <authorList>
            <person name="Lee J.S."/>
            <person name="Lee K.C."/>
            <person name="Kim K.K."/>
            <person name="Lee B.W."/>
        </authorList>
    </citation>
    <scope>NUCLEOTIDE SEQUENCE [LARGE SCALE GENOMIC DNA]</scope>
    <source>
        <strain evidence="1 2">SA3-7</strain>
    </source>
</reference>
<dbReference type="EMBL" id="AP017313">
    <property type="protein sequence ID" value="BAU53686.1"/>
    <property type="molecule type" value="Genomic_DNA"/>
</dbReference>
<name>A0A0X8X115_9SPHI</name>
<accession>A0A0X8X115</accession>
<sequence>MKKVQLIFTAMLLLSAVACKKNSSTSPAINGNVSNAEAASMVAGSVSLNSNGVASLAGDATIDAIAIGRLPDACGTIKSDSISRQSSAGSAVTYNYKLKYSYTVNCNSNSQPDSLSSTLTYSGSFNGPKLSSSNSGSSIFTVNGLLPTAADFVINGEFKRAGSFSSKVDTTHHGNSNVDIVINSLTILKHSRTIVSGNAAISVTGDVPNKGSFSYTGTLVFNGNGTATLTLNGTVYMIKLDSGDCARV</sequence>
<dbReference type="PROSITE" id="PS51257">
    <property type="entry name" value="PROKAR_LIPOPROTEIN"/>
    <property type="match status" value="1"/>
</dbReference>